<dbReference type="InterPro" id="IPR032675">
    <property type="entry name" value="LRR_dom_sf"/>
</dbReference>
<keyword evidence="3 7" id="KW-0812">Transmembrane</keyword>
<evidence type="ECO:0000313" key="10">
    <source>
        <dbReference type="RefSeq" id="XP_033236752.1"/>
    </source>
</evidence>
<keyword evidence="6 7" id="KW-0472">Membrane</keyword>
<dbReference type="AlphaFoldDB" id="A0A6I8W095"/>
<evidence type="ECO:0000256" key="4">
    <source>
        <dbReference type="ARBA" id="ARBA00022729"/>
    </source>
</evidence>
<feature type="transmembrane region" description="Helical" evidence="7">
    <location>
        <begin position="705"/>
        <end position="728"/>
    </location>
</feature>
<dbReference type="InterPro" id="IPR000372">
    <property type="entry name" value="LRRNT"/>
</dbReference>
<dbReference type="SUPFAM" id="SSF52058">
    <property type="entry name" value="L domain-like"/>
    <property type="match status" value="1"/>
</dbReference>
<dbReference type="InterPro" id="IPR035897">
    <property type="entry name" value="Toll_tir_struct_dom_sf"/>
</dbReference>
<feature type="domain" description="TIR" evidence="8">
    <location>
        <begin position="755"/>
        <end position="890"/>
    </location>
</feature>
<protein>
    <submittedName>
        <fullName evidence="10">Protein toll-like</fullName>
    </submittedName>
</protein>
<evidence type="ECO:0000256" key="3">
    <source>
        <dbReference type="ARBA" id="ARBA00022692"/>
    </source>
</evidence>
<dbReference type="RefSeq" id="XP_033236752.1">
    <property type="nucleotide sequence ID" value="XM_033380861.1"/>
</dbReference>
<dbReference type="Proteomes" id="UP000001819">
    <property type="component" value="Chromosome 4"/>
</dbReference>
<dbReference type="Gene3D" id="3.80.10.10">
    <property type="entry name" value="Ribonuclease Inhibitor"/>
    <property type="match status" value="2"/>
</dbReference>
<evidence type="ECO:0000256" key="1">
    <source>
        <dbReference type="ARBA" id="ARBA00004167"/>
    </source>
</evidence>
<evidence type="ECO:0000313" key="9">
    <source>
        <dbReference type="Proteomes" id="UP000001819"/>
    </source>
</evidence>
<dbReference type="SUPFAM" id="SSF52047">
    <property type="entry name" value="RNI-like"/>
    <property type="match status" value="1"/>
</dbReference>
<evidence type="ECO:0000259" key="8">
    <source>
        <dbReference type="PROSITE" id="PS50104"/>
    </source>
</evidence>
<dbReference type="InParanoid" id="A0A6I8W095"/>
<proteinExistence type="predicted"/>
<dbReference type="PROSITE" id="PS50104">
    <property type="entry name" value="TIR"/>
    <property type="match status" value="1"/>
</dbReference>
<dbReference type="GO" id="GO:0038023">
    <property type="term" value="F:signaling receptor activity"/>
    <property type="evidence" value="ECO:0007669"/>
    <property type="project" value="TreeGrafter"/>
</dbReference>
<keyword evidence="5 7" id="KW-1133">Transmembrane helix</keyword>
<dbReference type="SMART" id="SM00255">
    <property type="entry name" value="TIR"/>
    <property type="match status" value="1"/>
</dbReference>
<evidence type="ECO:0000256" key="7">
    <source>
        <dbReference type="SAM" id="Phobius"/>
    </source>
</evidence>
<dbReference type="FunFam" id="3.80.10.10:FF:000727">
    <property type="entry name" value="Toll-like protein"/>
    <property type="match status" value="1"/>
</dbReference>
<keyword evidence="4" id="KW-0732">Signal</keyword>
<dbReference type="PANTHER" id="PTHR24365:SF530">
    <property type="entry name" value="MSTPROX-RELATED"/>
    <property type="match status" value="1"/>
</dbReference>
<dbReference type="Gene3D" id="3.40.50.10140">
    <property type="entry name" value="Toll/interleukin-1 receptor homology (TIR) domain"/>
    <property type="match status" value="1"/>
</dbReference>
<comment type="subcellular location">
    <subcellularLocation>
        <location evidence="1">Membrane</location>
        <topology evidence="1">Single-pass membrane protein</topology>
    </subcellularLocation>
</comment>
<dbReference type="PRINTS" id="PR01537">
    <property type="entry name" value="INTRLKN1R1F"/>
</dbReference>
<reference evidence="10" key="1">
    <citation type="submission" date="2025-08" db="UniProtKB">
        <authorList>
            <consortium name="RefSeq"/>
        </authorList>
    </citation>
    <scope>IDENTIFICATION</scope>
    <source>
        <strain evidence="10">MV-25-SWS-2005</strain>
        <tissue evidence="10">Whole body</tissue>
    </source>
</reference>
<dbReference type="GO" id="GO:0005886">
    <property type="term" value="C:plasma membrane"/>
    <property type="evidence" value="ECO:0007669"/>
    <property type="project" value="TreeGrafter"/>
</dbReference>
<evidence type="ECO:0000256" key="6">
    <source>
        <dbReference type="ARBA" id="ARBA00023136"/>
    </source>
</evidence>
<evidence type="ECO:0000256" key="5">
    <source>
        <dbReference type="ARBA" id="ARBA00022989"/>
    </source>
</evidence>
<organism evidence="9 10">
    <name type="scientific">Drosophila pseudoobscura pseudoobscura</name>
    <name type="common">Fruit fly</name>
    <dbReference type="NCBI Taxonomy" id="46245"/>
    <lineage>
        <taxon>Eukaryota</taxon>
        <taxon>Metazoa</taxon>
        <taxon>Ecdysozoa</taxon>
        <taxon>Arthropoda</taxon>
        <taxon>Hexapoda</taxon>
        <taxon>Insecta</taxon>
        <taxon>Pterygota</taxon>
        <taxon>Neoptera</taxon>
        <taxon>Endopterygota</taxon>
        <taxon>Diptera</taxon>
        <taxon>Brachycera</taxon>
        <taxon>Muscomorpha</taxon>
        <taxon>Ephydroidea</taxon>
        <taxon>Drosophilidae</taxon>
        <taxon>Drosophila</taxon>
        <taxon>Sophophora</taxon>
    </lineage>
</organism>
<dbReference type="InterPro" id="IPR000157">
    <property type="entry name" value="TIR_dom"/>
</dbReference>
<dbReference type="Pfam" id="PF13676">
    <property type="entry name" value="TIR_2"/>
    <property type="match status" value="1"/>
</dbReference>
<keyword evidence="2" id="KW-0433">Leucine-rich repeat</keyword>
<evidence type="ECO:0000256" key="2">
    <source>
        <dbReference type="ARBA" id="ARBA00022614"/>
    </source>
</evidence>
<dbReference type="SMART" id="SM00013">
    <property type="entry name" value="LRRNT"/>
    <property type="match status" value="2"/>
</dbReference>
<dbReference type="KEGG" id="dpo:6902341"/>
<gene>
    <name evidence="10" type="primary">LOC6902341</name>
</gene>
<dbReference type="GO" id="GO:0007165">
    <property type="term" value="P:signal transduction"/>
    <property type="evidence" value="ECO:0007669"/>
    <property type="project" value="InterPro"/>
</dbReference>
<keyword evidence="9" id="KW-1185">Reference proteome</keyword>
<sequence>MSRNILAFLPLVLTTEIYFCRIPKSDSYLLNIREDYCDIYCQGSNDKSCLKTNNTVVTNHFQMELESGHLRIKWKERRGSIESNITSITDESGTELESLTVTGIPSSKDDRFRPGIDYIRDFGVSKVLKYEIYSGDLIILEAEPDLKNGPSHLALIFTFTVENIINSHAANSYIRRTMDNLKTIQIRYEGRSQTPEFWMEDGTFKGKTQLNLLTFQGLKMENLTSNTFSDLKSLKILNFTNTIVRDQSFLRYECIHECVLDFLLMYFLSSATLRNNLEIFIMHTEAVKVELEHFENYSKLRFIQVVNYEPHENLTAFVCDSGTWKFDCKFSHGIDGRRCPGKCKCYYELSSMEFHIDCTQRNFTEIPPLPIPIDGRPVLRFSNNHLKDLPSNAKEIPGYNQLQALDVAANEITSLGIQQLPQRLQHLSIRFNNITDLGKKVVEFLSKHVAIHRFGNKWFADCDDKVLLEYTYSIINFKGKKDPEINNYLRERSERNRFSENPWSCFWETRFLISFMGKRESMKYIAPLDYQDFRGPCPDVCSCLLTYYPTEFIVDCSGEGLSEIPPLPTPKDRPTTLLFQNNKLRVLPNESMPGYANVGRLFLANNRLTELDNLPRNLSYLDIRNNRIAVINRKTLDIFENRSKSSDLKLFLSGNPWACTCEEKDFLGFVKGGGPRIGDVTNITCGDTGNLLIETDESSVCPSGFVHYVTLTVSFMLMILTINLMIYFKQPLLIWFYEHGVCLSLAARQELDERKKFDAFLSFTHKDEDLIEEFVERLENGPQKFQLCFYLRDWLLGVSIPECISQSVKDSRRIIILMTNHFLKSTWGRLEFRLALHATSQDRCKRLIVVLYPEVENFDDLDSELRTYMVLNTYLKRDDPNFWNKLIYSMPHSVQGEQP</sequence>
<name>A0A6I8W095_DROPS</name>
<dbReference type="PANTHER" id="PTHR24365">
    <property type="entry name" value="TOLL-LIKE RECEPTOR"/>
    <property type="match status" value="1"/>
</dbReference>
<accession>A0A6I8W095</accession>
<dbReference type="SUPFAM" id="SSF52200">
    <property type="entry name" value="Toll/Interleukin receptor TIR domain"/>
    <property type="match status" value="1"/>
</dbReference>